<evidence type="ECO:0000256" key="1">
    <source>
        <dbReference type="ARBA" id="ARBA00018672"/>
    </source>
</evidence>
<keyword evidence="2 4" id="KW-0597">Phosphoprotein</keyword>
<comment type="caution">
    <text evidence="6">The sequence shown here is derived from an EMBL/GenBank/DDBJ whole genome shotgun (WGS) entry which is preliminary data.</text>
</comment>
<dbReference type="EMBL" id="QLYR01000008">
    <property type="protein sequence ID" value="RAQ25578.1"/>
    <property type="molecule type" value="Genomic_DNA"/>
</dbReference>
<evidence type="ECO:0000313" key="6">
    <source>
        <dbReference type="EMBL" id="RAQ25578.1"/>
    </source>
</evidence>
<proteinExistence type="predicted"/>
<dbReference type="PROSITE" id="PS50110">
    <property type="entry name" value="RESPONSE_REGULATORY"/>
    <property type="match status" value="1"/>
</dbReference>
<evidence type="ECO:0000256" key="4">
    <source>
        <dbReference type="PROSITE-ProRule" id="PRU00169"/>
    </source>
</evidence>
<dbReference type="RefSeq" id="WP_112333269.1">
    <property type="nucleotide sequence ID" value="NZ_JADPHD010000002.1"/>
</dbReference>
<dbReference type="GO" id="GO:0000160">
    <property type="term" value="P:phosphorelay signal transduction system"/>
    <property type="evidence" value="ECO:0007669"/>
    <property type="project" value="InterPro"/>
</dbReference>
<dbReference type="InterPro" id="IPR011006">
    <property type="entry name" value="CheY-like_superfamily"/>
</dbReference>
<sequence length="261" mass="29525">MLFIAVDDEAYMLDEIAEALHSVRPKDEILTFSSPITALEAIREQMVDAAFLDIQMGGMTGIDLAIQMKRLQPDIHIVFVTGYQEYAVQAYQIHATGYLLKPISEGDIARELTFIYGDEPKQKFRVQTFGGFELFVNEKPVKFDRSKAKELLAFLIDKKGTGTTTAEAYAALFEDADGSSSGKSYFRNIVRSLKTTLKNVGAGCILLRDFNRLAVDPKVLDCDYYRFLDGDPIAINHFRDDYLPQYSWAELQNAALHFFKE</sequence>
<dbReference type="PANTHER" id="PTHR44591:SF3">
    <property type="entry name" value="RESPONSE REGULATORY DOMAIN-CONTAINING PROTEIN"/>
    <property type="match status" value="1"/>
</dbReference>
<feature type="domain" description="Response regulatory" evidence="5">
    <location>
        <begin position="2"/>
        <end position="116"/>
    </location>
</feature>
<protein>
    <recommendedName>
        <fullName evidence="1">Stage 0 sporulation protein A homolog</fullName>
    </recommendedName>
</protein>
<dbReference type="SMART" id="SM00448">
    <property type="entry name" value="REC"/>
    <property type="match status" value="1"/>
</dbReference>
<evidence type="ECO:0000259" key="5">
    <source>
        <dbReference type="PROSITE" id="PS50110"/>
    </source>
</evidence>
<organism evidence="6 7">
    <name type="scientific">Hydrogeniiclostridium mannosilyticum</name>
    <dbReference type="NCBI Taxonomy" id="2764322"/>
    <lineage>
        <taxon>Bacteria</taxon>
        <taxon>Bacillati</taxon>
        <taxon>Bacillota</taxon>
        <taxon>Clostridia</taxon>
        <taxon>Eubacteriales</taxon>
        <taxon>Acutalibacteraceae</taxon>
        <taxon>Hydrogeniiclostridium</taxon>
    </lineage>
</organism>
<dbReference type="Gene3D" id="1.10.10.10">
    <property type="entry name" value="Winged helix-like DNA-binding domain superfamily/Winged helix DNA-binding domain"/>
    <property type="match status" value="1"/>
</dbReference>
<keyword evidence="6" id="KW-0418">Kinase</keyword>
<name>A0A328UA43_9FIRM</name>
<evidence type="ECO:0000256" key="2">
    <source>
        <dbReference type="ARBA" id="ARBA00022553"/>
    </source>
</evidence>
<dbReference type="Proteomes" id="UP000249377">
    <property type="component" value="Unassembled WGS sequence"/>
</dbReference>
<dbReference type="GO" id="GO:0016301">
    <property type="term" value="F:kinase activity"/>
    <property type="evidence" value="ECO:0007669"/>
    <property type="project" value="UniProtKB-KW"/>
</dbReference>
<dbReference type="Gene3D" id="3.40.50.2300">
    <property type="match status" value="1"/>
</dbReference>
<evidence type="ECO:0000313" key="7">
    <source>
        <dbReference type="Proteomes" id="UP000249377"/>
    </source>
</evidence>
<dbReference type="SUPFAM" id="SSF52172">
    <property type="entry name" value="CheY-like"/>
    <property type="match status" value="1"/>
</dbReference>
<accession>A0A328UA43</accession>
<evidence type="ECO:0000256" key="3">
    <source>
        <dbReference type="ARBA" id="ARBA00024867"/>
    </source>
</evidence>
<dbReference type="InterPro" id="IPR050595">
    <property type="entry name" value="Bact_response_regulator"/>
</dbReference>
<gene>
    <name evidence="6" type="ORF">DPQ25_11220</name>
</gene>
<dbReference type="InterPro" id="IPR001789">
    <property type="entry name" value="Sig_transdc_resp-reg_receiver"/>
</dbReference>
<dbReference type="AlphaFoldDB" id="A0A328UA43"/>
<dbReference type="PANTHER" id="PTHR44591">
    <property type="entry name" value="STRESS RESPONSE REGULATOR PROTEIN 1"/>
    <property type="match status" value="1"/>
</dbReference>
<dbReference type="Pfam" id="PF00072">
    <property type="entry name" value="Response_reg"/>
    <property type="match status" value="1"/>
</dbReference>
<keyword evidence="7" id="KW-1185">Reference proteome</keyword>
<comment type="function">
    <text evidence="3">May play the central regulatory role in sporulation. It may be an element of the effector pathway responsible for the activation of sporulation genes in response to nutritional stress. Spo0A may act in concert with spo0H (a sigma factor) to control the expression of some genes that are critical to the sporulation process.</text>
</comment>
<feature type="modified residue" description="4-aspartylphosphate" evidence="4">
    <location>
        <position position="53"/>
    </location>
</feature>
<keyword evidence="6" id="KW-0808">Transferase</keyword>
<dbReference type="InterPro" id="IPR036388">
    <property type="entry name" value="WH-like_DNA-bd_sf"/>
</dbReference>
<reference evidence="6 7" key="1">
    <citation type="submission" date="2018-06" db="EMBL/GenBank/DDBJ databases">
        <title>Noncontiguous genome sequence of Ruminococcaceae bacterium ASD2818.</title>
        <authorList>
            <person name="Chaplin A.V."/>
            <person name="Sokolova S.R."/>
            <person name="Kochetkova T.O."/>
            <person name="Goltsov A.Y."/>
            <person name="Trofimov D.Y."/>
            <person name="Efimov B.A."/>
        </authorList>
    </citation>
    <scope>NUCLEOTIDE SEQUENCE [LARGE SCALE GENOMIC DNA]</scope>
    <source>
        <strain evidence="6 7">ASD2818</strain>
    </source>
</reference>